<dbReference type="InParanoid" id="Q55175"/>
<reference evidence="2 3" key="2">
    <citation type="journal article" date="1996" name="DNA Res.">
        <title>Sequence analysis of the genome of the unicellular cyanobacterium Synechocystis sp. strain PCC6803. II. Sequence determination of the entire genome and assignment of potential protein-coding regions.</title>
        <authorList>
            <person name="Kaneko T."/>
            <person name="Sato S."/>
            <person name="Kotani H."/>
            <person name="Tanaka A."/>
            <person name="Asamizu E."/>
            <person name="Nakamura Y."/>
            <person name="Miyajima N."/>
            <person name="Hirosawa M."/>
            <person name="Sugiura M."/>
            <person name="Sasamoto S."/>
            <person name="Kimura T."/>
            <person name="Hosouchi T."/>
            <person name="Matsuno A."/>
            <person name="Muraki A."/>
            <person name="Nakazaki N."/>
            <person name="Naruo K."/>
            <person name="Okumura S."/>
            <person name="Shimpo S."/>
            <person name="Takeuchi C."/>
            <person name="Wada T."/>
            <person name="Watanabe A."/>
            <person name="Yamada M."/>
            <person name="Yasuda M."/>
            <person name="Tabata S."/>
        </authorList>
    </citation>
    <scope>NUCLEOTIDE SEQUENCE [LARGE SCALE GENOMIC DNA]</scope>
    <source>
        <strain evidence="3">ATCC 27184 / PCC 6803 / Kazusa</strain>
    </source>
</reference>
<dbReference type="eggNOG" id="COG0500">
    <property type="taxonomic scope" value="Bacteria"/>
</dbReference>
<dbReference type="AlphaFoldDB" id="Q55175"/>
<keyword evidence="3" id="KW-1185">Reference proteome</keyword>
<dbReference type="PANTHER" id="PTHR43464:SF92">
    <property type="entry name" value="SLR1071 PROTEIN"/>
    <property type="match status" value="1"/>
</dbReference>
<dbReference type="PIR" id="S74397">
    <property type="entry name" value="S74397"/>
</dbReference>
<dbReference type="Gene3D" id="3.40.50.150">
    <property type="entry name" value="Vaccinia Virus protein VP39"/>
    <property type="match status" value="1"/>
</dbReference>
<dbReference type="PaxDb" id="1148-1001172"/>
<evidence type="ECO:0000259" key="1">
    <source>
        <dbReference type="Pfam" id="PF08242"/>
    </source>
</evidence>
<dbReference type="EnsemblBacteria" id="BAA10315">
    <property type="protein sequence ID" value="BAA10315"/>
    <property type="gene ID" value="BAA10315"/>
</dbReference>
<dbReference type="GO" id="GO:0008168">
    <property type="term" value="F:methyltransferase activity"/>
    <property type="evidence" value="ECO:0000318"/>
    <property type="project" value="GO_Central"/>
</dbReference>
<organism evidence="2 3">
    <name type="scientific">Synechocystis sp. (strain ATCC 27184 / PCC 6803 / Kazusa)</name>
    <dbReference type="NCBI Taxonomy" id="1111708"/>
    <lineage>
        <taxon>Bacteria</taxon>
        <taxon>Bacillati</taxon>
        <taxon>Cyanobacteriota</taxon>
        <taxon>Cyanophyceae</taxon>
        <taxon>Synechococcales</taxon>
        <taxon>Merismopediaceae</taxon>
        <taxon>Synechocystis</taxon>
    </lineage>
</organism>
<feature type="domain" description="Methyltransferase type 12" evidence="1">
    <location>
        <begin position="54"/>
        <end position="155"/>
    </location>
</feature>
<dbReference type="PANTHER" id="PTHR43464">
    <property type="entry name" value="METHYLTRANSFERASE"/>
    <property type="match status" value="1"/>
</dbReference>
<dbReference type="CDD" id="cd02440">
    <property type="entry name" value="AdoMet_MTases"/>
    <property type="match status" value="1"/>
</dbReference>
<dbReference type="EMBL" id="BA000022">
    <property type="protein sequence ID" value="BAA10315.1"/>
    <property type="molecule type" value="Genomic_DNA"/>
</dbReference>
<name>Q55175_SYNY3</name>
<accession>Q55175</accession>
<evidence type="ECO:0000313" key="2">
    <source>
        <dbReference type="EMBL" id="BAA10315.1"/>
    </source>
</evidence>
<dbReference type="STRING" id="1148.gene:10499815"/>
<gene>
    <name evidence="2" type="ordered locus">slr0482</name>
</gene>
<proteinExistence type="predicted"/>
<reference evidence="2 3" key="1">
    <citation type="journal article" date="1995" name="DNA Res.">
        <title>Sequence analysis of the genome of the unicellular cyanobacterium Synechocystis sp. strain PCC6803. I. Sequence features in the 1 Mb region from map positions 64% to 92% of the genome.</title>
        <authorList>
            <person name="Kaneko T."/>
            <person name="Tanaka A."/>
            <person name="Sato S."/>
            <person name="Kotani H."/>
            <person name="Sazuka T."/>
            <person name="Miyajima N."/>
            <person name="Sugiura M."/>
            <person name="Tabata S."/>
        </authorList>
    </citation>
    <scope>NUCLEOTIDE SEQUENCE [LARGE SCALE GENOMIC DNA]</scope>
    <source>
        <strain evidence="3">ATCC 27184 / PCC 6803 / Kazusa</strain>
    </source>
</reference>
<dbReference type="Pfam" id="PF08242">
    <property type="entry name" value="Methyltransf_12"/>
    <property type="match status" value="1"/>
</dbReference>
<dbReference type="InterPro" id="IPR013217">
    <property type="entry name" value="Methyltransf_12"/>
</dbReference>
<dbReference type="InterPro" id="IPR029063">
    <property type="entry name" value="SAM-dependent_MTases_sf"/>
</dbReference>
<dbReference type="PhylomeDB" id="Q55175"/>
<sequence length="252" mass="28342">MASSPRPTEQTKQFFQQWQTYQQLVDHNYMAHRQIHQAVGALIQQQFDRPFDFLDLGCGDAQAIAKTLTGSKINSYTGVDLSPNALALAQKNLDPFRQVELRETDFLTYLGEANQTAPASFDLIHVGFSLHHLLPEEKEQFFAHCFSLLRPGGCLVIYDVFRQPEQNRQQYIEAYLAKAESQWTALAPDQLQAIAAHIKECDFPELVATMAEIGQKVGFIPPQVLFTEPRGFHHCFAFAISQSGKALAQDGV</sequence>
<protein>
    <submittedName>
        <fullName evidence="2">Slr0482 protein</fullName>
    </submittedName>
</protein>
<dbReference type="KEGG" id="syn:slr0482"/>
<evidence type="ECO:0000313" key="3">
    <source>
        <dbReference type="Proteomes" id="UP000001425"/>
    </source>
</evidence>
<dbReference type="Proteomes" id="UP000001425">
    <property type="component" value="Chromosome"/>
</dbReference>
<dbReference type="SUPFAM" id="SSF53335">
    <property type="entry name" value="S-adenosyl-L-methionine-dependent methyltransferases"/>
    <property type="match status" value="1"/>
</dbReference>
<dbReference type="IntAct" id="Q55175">
    <property type="interactions" value="2"/>
</dbReference>